<dbReference type="Pfam" id="PF04237">
    <property type="entry name" value="YjbR"/>
    <property type="match status" value="1"/>
</dbReference>
<reference evidence="1" key="2">
    <citation type="journal article" date="2021" name="PeerJ">
        <title>Extensive microbial diversity within the chicken gut microbiome revealed by metagenomics and culture.</title>
        <authorList>
            <person name="Gilroy R."/>
            <person name="Ravi A."/>
            <person name="Getino M."/>
            <person name="Pursley I."/>
            <person name="Horton D.L."/>
            <person name="Alikhan N.F."/>
            <person name="Baker D."/>
            <person name="Gharbi K."/>
            <person name="Hall N."/>
            <person name="Watson M."/>
            <person name="Adriaenssens E.M."/>
            <person name="Foster-Nyarko E."/>
            <person name="Jarju S."/>
            <person name="Secka A."/>
            <person name="Antonio M."/>
            <person name="Oren A."/>
            <person name="Chaudhuri R.R."/>
            <person name="La Ragione R."/>
            <person name="Hildebrand F."/>
            <person name="Pallen M.J."/>
        </authorList>
    </citation>
    <scope>NUCLEOTIDE SEQUENCE</scope>
    <source>
        <strain evidence="1">CHK152-2871</strain>
    </source>
</reference>
<accession>A0A9D1FIH9</accession>
<reference evidence="1" key="1">
    <citation type="submission" date="2020-10" db="EMBL/GenBank/DDBJ databases">
        <authorList>
            <person name="Gilroy R."/>
        </authorList>
    </citation>
    <scope>NUCLEOTIDE SEQUENCE</scope>
    <source>
        <strain evidence="1">CHK152-2871</strain>
    </source>
</reference>
<evidence type="ECO:0000313" key="2">
    <source>
        <dbReference type="Proteomes" id="UP000886865"/>
    </source>
</evidence>
<dbReference type="SUPFAM" id="SSF142906">
    <property type="entry name" value="YjbR-like"/>
    <property type="match status" value="1"/>
</dbReference>
<dbReference type="GO" id="GO:0003677">
    <property type="term" value="F:DNA binding"/>
    <property type="evidence" value="ECO:0007669"/>
    <property type="project" value="UniProtKB-KW"/>
</dbReference>
<proteinExistence type="predicted"/>
<dbReference type="Proteomes" id="UP000886865">
    <property type="component" value="Unassembled WGS sequence"/>
</dbReference>
<dbReference type="InterPro" id="IPR007351">
    <property type="entry name" value="YjbR"/>
</dbReference>
<sequence>MNEDELIKRCLIDSDAIVTYPFCDSKHKKFPVLRHKSNNKWFGLIFRLDGTLYINLKAQPQTIFALQDQYPDIITPAWHMNKTHWCKIDVEKINPKTLDAIIKISYDLTAKKK</sequence>
<dbReference type="Gene3D" id="3.90.1150.30">
    <property type="match status" value="1"/>
</dbReference>
<dbReference type="AlphaFoldDB" id="A0A9D1FIH9"/>
<dbReference type="PANTHER" id="PTHR35145:SF1">
    <property type="entry name" value="CYTOPLASMIC PROTEIN"/>
    <property type="match status" value="1"/>
</dbReference>
<dbReference type="InterPro" id="IPR058532">
    <property type="entry name" value="YjbR/MT2646/Rv2570-like"/>
</dbReference>
<evidence type="ECO:0000313" key="1">
    <source>
        <dbReference type="EMBL" id="HIS74082.1"/>
    </source>
</evidence>
<gene>
    <name evidence="1" type="ORF">IAA86_03570</name>
</gene>
<dbReference type="EMBL" id="DVJQ01000030">
    <property type="protein sequence ID" value="HIS74082.1"/>
    <property type="molecule type" value="Genomic_DNA"/>
</dbReference>
<dbReference type="PANTHER" id="PTHR35145">
    <property type="entry name" value="CYTOPLASMIC PROTEIN-RELATED"/>
    <property type="match status" value="1"/>
</dbReference>
<keyword evidence="1" id="KW-0238">DNA-binding</keyword>
<comment type="caution">
    <text evidence="1">The sequence shown here is derived from an EMBL/GenBank/DDBJ whole genome shotgun (WGS) entry which is preliminary data.</text>
</comment>
<organism evidence="1 2">
    <name type="scientific">Candidatus Galligastranaerophilus intestinavium</name>
    <dbReference type="NCBI Taxonomy" id="2840836"/>
    <lineage>
        <taxon>Bacteria</taxon>
        <taxon>Candidatus Galligastranaerophilus</taxon>
    </lineage>
</organism>
<dbReference type="InterPro" id="IPR038056">
    <property type="entry name" value="YjbR-like_sf"/>
</dbReference>
<name>A0A9D1FIH9_9BACT</name>
<protein>
    <submittedName>
        <fullName evidence="1">MmcQ/YjbR family DNA-binding protein</fullName>
    </submittedName>
</protein>